<evidence type="ECO:0000256" key="1">
    <source>
        <dbReference type="SAM" id="MobiDB-lite"/>
    </source>
</evidence>
<protein>
    <submittedName>
        <fullName evidence="2">Uncharacterized protein</fullName>
    </submittedName>
</protein>
<proteinExistence type="predicted"/>
<sequence>MNEDDKNLNERNMEETIDMPDEREQTGEEERRTIGQKIADIDSEDVGKKVDRFVGWISEKLKGLKIDKSTPEGKKKAKEWRNAILGLAAFILIGNFLNNGKITDIIPARFVVAKLVEESTPVNYPNMTYGEAFDALCDNGSWKYVTKEKGIYYVEYNGKLKRSSDGKGILCVQFAVDKDSDYFNISYLEYEGKTATNELEYSTSLYMIFEAADYMIKNGGPADTTPVNSFSNKVGSTQAAALAPTVPETEDDYVFDPNGAVKADSYYDEESAVYSTEEASGDLPDDYSDMPEDVYIPSTSNTYPELKEYPVWKEFSNTWYAEESGLFVKADIKDGVPVLVFSTTKNFDQTIYTLYPNDGDGAWSMGVYGNDGSKYVCQGDLVDSNGKNPAYVIALWDDINDYTKINIWVDTSSSKLEYPIDGYYDIQ</sequence>
<dbReference type="AlphaFoldDB" id="A0A2M8Z9K6"/>
<evidence type="ECO:0000313" key="3">
    <source>
        <dbReference type="Proteomes" id="UP000231092"/>
    </source>
</evidence>
<gene>
    <name evidence="2" type="ORF">H171_3715</name>
</gene>
<dbReference type="RefSeq" id="WP_100306426.1">
    <property type="nucleotide sequence ID" value="NZ_PGET01000001.1"/>
</dbReference>
<evidence type="ECO:0000313" key="2">
    <source>
        <dbReference type="EMBL" id="PJJ30140.1"/>
    </source>
</evidence>
<accession>A0A2M8Z9K6</accession>
<dbReference type="EMBL" id="PGET01000001">
    <property type="protein sequence ID" value="PJJ30140.1"/>
    <property type="molecule type" value="Genomic_DNA"/>
</dbReference>
<name>A0A2M8Z9K6_9FIRM</name>
<feature type="region of interest" description="Disordered" evidence="1">
    <location>
        <begin position="1"/>
        <end position="31"/>
    </location>
</feature>
<comment type="caution">
    <text evidence="2">The sequence shown here is derived from an EMBL/GenBank/DDBJ whole genome shotgun (WGS) entry which is preliminary data.</text>
</comment>
<dbReference type="OrthoDB" id="1958001at2"/>
<dbReference type="Proteomes" id="UP000231092">
    <property type="component" value="Unassembled WGS sequence"/>
</dbReference>
<organism evidence="2 3">
    <name type="scientific">[Clostridium] celerecrescens 18A</name>
    <dbReference type="NCBI Taxonomy" id="1286362"/>
    <lineage>
        <taxon>Bacteria</taxon>
        <taxon>Bacillati</taxon>
        <taxon>Bacillota</taxon>
        <taxon>Clostridia</taxon>
        <taxon>Lachnospirales</taxon>
        <taxon>Lachnospiraceae</taxon>
        <taxon>Lacrimispora</taxon>
    </lineage>
</organism>
<reference evidence="2 3" key="1">
    <citation type="submission" date="2017-11" db="EMBL/GenBank/DDBJ databases">
        <title>Understudied soil microbes with underappreciated capabilities: Untangling the Clostridium saccharolyticum group.</title>
        <authorList>
            <person name="Leschine S."/>
        </authorList>
    </citation>
    <scope>NUCLEOTIDE SEQUENCE [LARGE SCALE GENOMIC DNA]</scope>
    <source>
        <strain evidence="2 3">18A</strain>
    </source>
</reference>